<reference evidence="1" key="2">
    <citation type="submission" date="2020-01" db="EMBL/GenBank/DDBJ databases">
        <authorList>
            <person name="Campanaro S."/>
        </authorList>
    </citation>
    <scope>NUCLEOTIDE SEQUENCE</scope>
    <source>
        <strain evidence="1">AS01afH2WH_6</strain>
    </source>
</reference>
<comment type="caution">
    <text evidence="1">The sequence shown here is derived from an EMBL/GenBank/DDBJ whole genome shotgun (WGS) entry which is preliminary data.</text>
</comment>
<dbReference type="AlphaFoldDB" id="A0A971CY39"/>
<evidence type="ECO:0008006" key="3">
    <source>
        <dbReference type="Google" id="ProtNLM"/>
    </source>
</evidence>
<dbReference type="EMBL" id="JAAXZR010000012">
    <property type="protein sequence ID" value="NLT79259.1"/>
    <property type="molecule type" value="Genomic_DNA"/>
</dbReference>
<protein>
    <recommendedName>
        <fullName evidence="3">Sulfur reduction protein DsrE</fullName>
    </recommendedName>
</protein>
<evidence type="ECO:0000313" key="2">
    <source>
        <dbReference type="Proteomes" id="UP000767327"/>
    </source>
</evidence>
<evidence type="ECO:0000313" key="1">
    <source>
        <dbReference type="EMBL" id="NLT79259.1"/>
    </source>
</evidence>
<dbReference type="Gene3D" id="3.40.1260.10">
    <property type="entry name" value="DsrEFH-like"/>
    <property type="match status" value="1"/>
</dbReference>
<name>A0A971CY39_9BIFI</name>
<reference evidence="1" key="1">
    <citation type="journal article" date="2020" name="Biotechnol. Biofuels">
        <title>New insights from the biogas microbiome by comprehensive genome-resolved metagenomics of nearly 1600 species originating from multiple anaerobic digesters.</title>
        <authorList>
            <person name="Campanaro S."/>
            <person name="Treu L."/>
            <person name="Rodriguez-R L.M."/>
            <person name="Kovalovszki A."/>
            <person name="Ziels R.M."/>
            <person name="Maus I."/>
            <person name="Zhu X."/>
            <person name="Kougias P.G."/>
            <person name="Basile A."/>
            <person name="Luo G."/>
            <person name="Schluter A."/>
            <person name="Konstantinidis K.T."/>
            <person name="Angelidaki I."/>
        </authorList>
    </citation>
    <scope>NUCLEOTIDE SEQUENCE</scope>
    <source>
        <strain evidence="1">AS01afH2WH_6</strain>
    </source>
</reference>
<dbReference type="RefSeq" id="WP_273172972.1">
    <property type="nucleotide sequence ID" value="NZ_CP181270.1"/>
</dbReference>
<accession>A0A971CY39</accession>
<dbReference type="SUPFAM" id="SSF75169">
    <property type="entry name" value="DsrEFH-like"/>
    <property type="match status" value="1"/>
</dbReference>
<proteinExistence type="predicted"/>
<dbReference type="Proteomes" id="UP000767327">
    <property type="component" value="Unassembled WGS sequence"/>
</dbReference>
<dbReference type="InterPro" id="IPR027396">
    <property type="entry name" value="DsrEFH-like"/>
</dbReference>
<gene>
    <name evidence="1" type="ORF">GXW98_03095</name>
</gene>
<sequence>MTDTLLESNPLILHASDLPEDVGRALRTAAAIVGDAECADTVLIVVNHTAISGLKTVSASDIPDGVGLVACAAAMRSHQIGEEDIPEIVRIVPSGMVFLAQMQPVQSGYIRL</sequence>
<organism evidence="1 2">
    <name type="scientific">Bifidobacterium crudilactis</name>
    <dbReference type="NCBI Taxonomy" id="327277"/>
    <lineage>
        <taxon>Bacteria</taxon>
        <taxon>Bacillati</taxon>
        <taxon>Actinomycetota</taxon>
        <taxon>Actinomycetes</taxon>
        <taxon>Bifidobacteriales</taxon>
        <taxon>Bifidobacteriaceae</taxon>
        <taxon>Bifidobacterium</taxon>
    </lineage>
</organism>